<evidence type="ECO:0000313" key="1">
    <source>
        <dbReference type="EMBL" id="CAG8770582.1"/>
    </source>
</evidence>
<evidence type="ECO:0000313" key="2">
    <source>
        <dbReference type="Proteomes" id="UP000789759"/>
    </source>
</evidence>
<protein>
    <submittedName>
        <fullName evidence="1">20632_t:CDS:1</fullName>
    </submittedName>
</protein>
<feature type="non-terminal residue" evidence="1">
    <location>
        <position position="65"/>
    </location>
</feature>
<dbReference type="AlphaFoldDB" id="A0A9N9NXT7"/>
<keyword evidence="2" id="KW-1185">Reference proteome</keyword>
<feature type="non-terminal residue" evidence="1">
    <location>
        <position position="1"/>
    </location>
</feature>
<dbReference type="EMBL" id="CAJVQA010021768">
    <property type="protein sequence ID" value="CAG8770582.1"/>
    <property type="molecule type" value="Genomic_DNA"/>
</dbReference>
<gene>
    <name evidence="1" type="ORF">CPELLU_LOCUS15851</name>
</gene>
<name>A0A9N9NXT7_9GLOM</name>
<organism evidence="1 2">
    <name type="scientific">Cetraspora pellucida</name>
    <dbReference type="NCBI Taxonomy" id="1433469"/>
    <lineage>
        <taxon>Eukaryota</taxon>
        <taxon>Fungi</taxon>
        <taxon>Fungi incertae sedis</taxon>
        <taxon>Mucoromycota</taxon>
        <taxon>Glomeromycotina</taxon>
        <taxon>Glomeromycetes</taxon>
        <taxon>Diversisporales</taxon>
        <taxon>Gigasporaceae</taxon>
        <taxon>Cetraspora</taxon>
    </lineage>
</organism>
<dbReference type="Proteomes" id="UP000789759">
    <property type="component" value="Unassembled WGS sequence"/>
</dbReference>
<accession>A0A9N9NXT7</accession>
<reference evidence="1" key="1">
    <citation type="submission" date="2021-06" db="EMBL/GenBank/DDBJ databases">
        <authorList>
            <person name="Kallberg Y."/>
            <person name="Tangrot J."/>
            <person name="Rosling A."/>
        </authorList>
    </citation>
    <scope>NUCLEOTIDE SEQUENCE</scope>
    <source>
        <strain evidence="1">FL966</strain>
    </source>
</reference>
<comment type="caution">
    <text evidence="1">The sequence shown here is derived from an EMBL/GenBank/DDBJ whole genome shotgun (WGS) entry which is preliminary data.</text>
</comment>
<sequence length="65" mass="7498">MELGSYKEGTEIDPDLSFVETEEDPTIPVSEHRFNETIWKQWRLSSGNFITDILAKSAKKKDILL</sequence>
<proteinExistence type="predicted"/>